<name>A0A835LCP2_9MAGN</name>
<feature type="domain" description="CR-type" evidence="2">
    <location>
        <begin position="83"/>
        <end position="156"/>
    </location>
</feature>
<dbReference type="GO" id="GO:0042026">
    <property type="term" value="P:protein refolding"/>
    <property type="evidence" value="ECO:0007669"/>
    <property type="project" value="TreeGrafter"/>
</dbReference>
<dbReference type="GO" id="GO:0051082">
    <property type="term" value="F:unfolded protein binding"/>
    <property type="evidence" value="ECO:0007669"/>
    <property type="project" value="InterPro"/>
</dbReference>
<dbReference type="InterPro" id="IPR001305">
    <property type="entry name" value="HSP_DnaJ_Cys-rich_dom"/>
</dbReference>
<dbReference type="SUPFAM" id="SSF46565">
    <property type="entry name" value="Chaperone J-domain"/>
    <property type="match status" value="1"/>
</dbReference>
<dbReference type="Gene3D" id="2.10.230.10">
    <property type="entry name" value="Heat shock protein DnaJ, cysteine-rich domain"/>
    <property type="match status" value="1"/>
</dbReference>
<accession>A0A835LCP2</accession>
<evidence type="ECO:0000256" key="1">
    <source>
        <dbReference type="PROSITE-ProRule" id="PRU00546"/>
    </source>
</evidence>
<sequence>MDQVLSDDEKQSLYDRYGEAGLKGVGMGTGDFSNPFDLFESLFENMGGMGVMGGGGRGTRTRAVDGEDEVYNLVLNFKEAVFGVEKKIEITRLESCGTCNGSGAKPGTKASKCSTYGGQGQVIQSARTPLGVFQQVVQRFDLSIRSLGASINYTGW</sequence>
<reference evidence="3 4" key="1">
    <citation type="submission" date="2020-10" db="EMBL/GenBank/DDBJ databases">
        <title>The Coptis chinensis genome and diversification of protoberbering-type alkaloids.</title>
        <authorList>
            <person name="Wang B."/>
            <person name="Shu S."/>
            <person name="Song C."/>
            <person name="Liu Y."/>
        </authorList>
    </citation>
    <scope>NUCLEOTIDE SEQUENCE [LARGE SCALE GENOMIC DNA]</scope>
    <source>
        <strain evidence="3">HL-2020</strain>
        <tissue evidence="3">Leaf</tissue>
    </source>
</reference>
<feature type="zinc finger region" description="CR-type" evidence="1">
    <location>
        <begin position="83"/>
        <end position="156"/>
    </location>
</feature>
<dbReference type="CDD" id="cd10719">
    <property type="entry name" value="DnaJ_zf"/>
    <property type="match status" value="1"/>
</dbReference>
<dbReference type="PANTHER" id="PTHR43096">
    <property type="entry name" value="DNAJ HOMOLOG 1, MITOCHONDRIAL-RELATED"/>
    <property type="match status" value="1"/>
</dbReference>
<keyword evidence="1" id="KW-0479">Metal-binding</keyword>
<dbReference type="GO" id="GO:0009535">
    <property type="term" value="C:chloroplast thylakoid membrane"/>
    <property type="evidence" value="ECO:0007669"/>
    <property type="project" value="TreeGrafter"/>
</dbReference>
<dbReference type="AlphaFoldDB" id="A0A835LCP2"/>
<gene>
    <name evidence="3" type="ORF">IFM89_026670</name>
</gene>
<dbReference type="GO" id="GO:0031072">
    <property type="term" value="F:heat shock protein binding"/>
    <property type="evidence" value="ECO:0007669"/>
    <property type="project" value="InterPro"/>
</dbReference>
<dbReference type="PROSITE" id="PS51188">
    <property type="entry name" value="ZF_CR"/>
    <property type="match status" value="1"/>
</dbReference>
<dbReference type="SUPFAM" id="SSF57938">
    <property type="entry name" value="DnaJ/Hsp40 cysteine-rich domain"/>
    <property type="match status" value="1"/>
</dbReference>
<keyword evidence="1" id="KW-0863">Zinc-finger</keyword>
<dbReference type="OrthoDB" id="10256793at2759"/>
<evidence type="ECO:0000259" key="2">
    <source>
        <dbReference type="PROSITE" id="PS51188"/>
    </source>
</evidence>
<evidence type="ECO:0000313" key="3">
    <source>
        <dbReference type="EMBL" id="KAF9589645.1"/>
    </source>
</evidence>
<protein>
    <recommendedName>
        <fullName evidence="2">CR-type domain-containing protein</fullName>
    </recommendedName>
</protein>
<dbReference type="InterPro" id="IPR036410">
    <property type="entry name" value="HSP_DnaJ_Cys-rich_dom_sf"/>
</dbReference>
<dbReference type="EMBL" id="JADFTS010000009">
    <property type="protein sequence ID" value="KAF9589645.1"/>
    <property type="molecule type" value="Genomic_DNA"/>
</dbReference>
<dbReference type="PANTHER" id="PTHR43096:SF10">
    <property type="entry name" value="CHAPERONE PROTEIN DNAJ A6, CHLOROPLASTIC"/>
    <property type="match status" value="1"/>
</dbReference>
<dbReference type="Proteomes" id="UP000631114">
    <property type="component" value="Unassembled WGS sequence"/>
</dbReference>
<dbReference type="InterPro" id="IPR036869">
    <property type="entry name" value="J_dom_sf"/>
</dbReference>
<comment type="caution">
    <text evidence="3">The sequence shown here is derived from an EMBL/GenBank/DDBJ whole genome shotgun (WGS) entry which is preliminary data.</text>
</comment>
<proteinExistence type="predicted"/>
<dbReference type="GO" id="GO:0008270">
    <property type="term" value="F:zinc ion binding"/>
    <property type="evidence" value="ECO:0007669"/>
    <property type="project" value="UniProtKB-KW"/>
</dbReference>
<evidence type="ECO:0000313" key="4">
    <source>
        <dbReference type="Proteomes" id="UP000631114"/>
    </source>
</evidence>
<keyword evidence="4" id="KW-1185">Reference proteome</keyword>
<organism evidence="3 4">
    <name type="scientific">Coptis chinensis</name>
    <dbReference type="NCBI Taxonomy" id="261450"/>
    <lineage>
        <taxon>Eukaryota</taxon>
        <taxon>Viridiplantae</taxon>
        <taxon>Streptophyta</taxon>
        <taxon>Embryophyta</taxon>
        <taxon>Tracheophyta</taxon>
        <taxon>Spermatophyta</taxon>
        <taxon>Magnoliopsida</taxon>
        <taxon>Ranunculales</taxon>
        <taxon>Ranunculaceae</taxon>
        <taxon>Coptidoideae</taxon>
        <taxon>Coptis</taxon>
    </lineage>
</organism>
<keyword evidence="1" id="KW-0862">Zinc</keyword>